<evidence type="ECO:0000256" key="4">
    <source>
        <dbReference type="ARBA" id="ARBA00023163"/>
    </source>
</evidence>
<sequence>MTLRHLKIFAEVCRQDSMTAAAQRLYMTQPAVSLAIRELEEHYGVKLFDRISRKLYLTSEGKRLLEYALHIIAQFEEMETEICGSGDAGQIRIGSSITVGTCFLPEPIRRFSQKYPQIRVSVCIENSGVILGRVLENEVDFGLIESAVQSDQIQVREFAQGRLVPVCSPSHPLTGAGKIPLARLEQESFLLREKGSGTRDLFDSIMLAAGISIRPLWESISTRALISGVKAGLGISVLPEQLVRADLDSGGLTELQFENLEFRRKFSLILHKNKNLSRAARNFLLEALPSMQS</sequence>
<keyword evidence="2" id="KW-0805">Transcription regulation</keyword>
<keyword evidence="3" id="KW-0238">DNA-binding</keyword>
<dbReference type="InterPro" id="IPR036390">
    <property type="entry name" value="WH_DNA-bd_sf"/>
</dbReference>
<dbReference type="InterPro" id="IPR000847">
    <property type="entry name" value="LysR_HTH_N"/>
</dbReference>
<dbReference type="Gene3D" id="3.40.190.290">
    <property type="match status" value="1"/>
</dbReference>
<evidence type="ECO:0000256" key="2">
    <source>
        <dbReference type="ARBA" id="ARBA00023015"/>
    </source>
</evidence>
<dbReference type="InterPro" id="IPR005119">
    <property type="entry name" value="LysR_subst-bd"/>
</dbReference>
<reference evidence="6" key="2">
    <citation type="journal article" date="2021" name="PeerJ">
        <title>Extensive microbial diversity within the chicken gut microbiome revealed by metagenomics and culture.</title>
        <authorList>
            <person name="Gilroy R."/>
            <person name="Ravi A."/>
            <person name="Getino M."/>
            <person name="Pursley I."/>
            <person name="Horton D.L."/>
            <person name="Alikhan N.F."/>
            <person name="Baker D."/>
            <person name="Gharbi K."/>
            <person name="Hall N."/>
            <person name="Watson M."/>
            <person name="Adriaenssens E.M."/>
            <person name="Foster-Nyarko E."/>
            <person name="Jarju S."/>
            <person name="Secka A."/>
            <person name="Antonio M."/>
            <person name="Oren A."/>
            <person name="Chaudhuri R.R."/>
            <person name="La Ragione R."/>
            <person name="Hildebrand F."/>
            <person name="Pallen M.J."/>
        </authorList>
    </citation>
    <scope>NUCLEOTIDE SEQUENCE</scope>
    <source>
        <strain evidence="6">ChiSjej1B19-7085</strain>
    </source>
</reference>
<evidence type="ECO:0000313" key="6">
    <source>
        <dbReference type="EMBL" id="HIR56676.1"/>
    </source>
</evidence>
<comment type="caution">
    <text evidence="6">The sequence shown here is derived from an EMBL/GenBank/DDBJ whole genome shotgun (WGS) entry which is preliminary data.</text>
</comment>
<dbReference type="InterPro" id="IPR036388">
    <property type="entry name" value="WH-like_DNA-bd_sf"/>
</dbReference>
<accession>A0A9D1J0K2</accession>
<dbReference type="SUPFAM" id="SSF46785">
    <property type="entry name" value="Winged helix' DNA-binding domain"/>
    <property type="match status" value="1"/>
</dbReference>
<dbReference type="PANTHER" id="PTHR30126:SF40">
    <property type="entry name" value="HTH-TYPE TRANSCRIPTIONAL REGULATOR GLTR"/>
    <property type="match status" value="1"/>
</dbReference>
<comment type="similarity">
    <text evidence="1">Belongs to the LysR transcriptional regulatory family.</text>
</comment>
<dbReference type="Gene3D" id="1.10.10.10">
    <property type="entry name" value="Winged helix-like DNA-binding domain superfamily/Winged helix DNA-binding domain"/>
    <property type="match status" value="1"/>
</dbReference>
<dbReference type="Proteomes" id="UP000886785">
    <property type="component" value="Unassembled WGS sequence"/>
</dbReference>
<dbReference type="PANTHER" id="PTHR30126">
    <property type="entry name" value="HTH-TYPE TRANSCRIPTIONAL REGULATOR"/>
    <property type="match status" value="1"/>
</dbReference>
<reference evidence="6" key="1">
    <citation type="submission" date="2020-10" db="EMBL/GenBank/DDBJ databases">
        <authorList>
            <person name="Gilroy R."/>
        </authorList>
    </citation>
    <scope>NUCLEOTIDE SEQUENCE</scope>
    <source>
        <strain evidence="6">ChiSjej1B19-7085</strain>
    </source>
</reference>
<dbReference type="GO" id="GO:0003700">
    <property type="term" value="F:DNA-binding transcription factor activity"/>
    <property type="evidence" value="ECO:0007669"/>
    <property type="project" value="InterPro"/>
</dbReference>
<dbReference type="GO" id="GO:0000976">
    <property type="term" value="F:transcription cis-regulatory region binding"/>
    <property type="evidence" value="ECO:0007669"/>
    <property type="project" value="TreeGrafter"/>
</dbReference>
<dbReference type="FunFam" id="1.10.10.10:FF:000001">
    <property type="entry name" value="LysR family transcriptional regulator"/>
    <property type="match status" value="1"/>
</dbReference>
<feature type="domain" description="HTH lysR-type" evidence="5">
    <location>
        <begin position="1"/>
        <end position="58"/>
    </location>
</feature>
<name>A0A9D1J0K2_9FIRM</name>
<evidence type="ECO:0000256" key="1">
    <source>
        <dbReference type="ARBA" id="ARBA00009437"/>
    </source>
</evidence>
<keyword evidence="4" id="KW-0804">Transcription</keyword>
<dbReference type="PRINTS" id="PR00039">
    <property type="entry name" value="HTHLYSR"/>
</dbReference>
<evidence type="ECO:0000256" key="3">
    <source>
        <dbReference type="ARBA" id="ARBA00023125"/>
    </source>
</evidence>
<gene>
    <name evidence="6" type="ORF">IAA54_03325</name>
</gene>
<organism evidence="6 7">
    <name type="scientific">Candidatus Gallacutalibacter pullicola</name>
    <dbReference type="NCBI Taxonomy" id="2840830"/>
    <lineage>
        <taxon>Bacteria</taxon>
        <taxon>Bacillati</taxon>
        <taxon>Bacillota</taxon>
        <taxon>Clostridia</taxon>
        <taxon>Eubacteriales</taxon>
        <taxon>Candidatus Gallacutalibacter</taxon>
    </lineage>
</organism>
<dbReference type="Pfam" id="PF00126">
    <property type="entry name" value="HTH_1"/>
    <property type="match status" value="1"/>
</dbReference>
<dbReference type="SUPFAM" id="SSF53850">
    <property type="entry name" value="Periplasmic binding protein-like II"/>
    <property type="match status" value="1"/>
</dbReference>
<dbReference type="Pfam" id="PF03466">
    <property type="entry name" value="LysR_substrate"/>
    <property type="match status" value="1"/>
</dbReference>
<protein>
    <submittedName>
        <fullName evidence="6">LysR family transcriptional regulator</fullName>
    </submittedName>
</protein>
<evidence type="ECO:0000259" key="5">
    <source>
        <dbReference type="PROSITE" id="PS50931"/>
    </source>
</evidence>
<evidence type="ECO:0000313" key="7">
    <source>
        <dbReference type="Proteomes" id="UP000886785"/>
    </source>
</evidence>
<dbReference type="AlphaFoldDB" id="A0A9D1J0K2"/>
<dbReference type="PROSITE" id="PS50931">
    <property type="entry name" value="HTH_LYSR"/>
    <property type="match status" value="1"/>
</dbReference>
<proteinExistence type="inferred from homology"/>
<dbReference type="EMBL" id="DVHF01000038">
    <property type="protein sequence ID" value="HIR56676.1"/>
    <property type="molecule type" value="Genomic_DNA"/>
</dbReference>
<dbReference type="CDD" id="cd08420">
    <property type="entry name" value="PBP2_CysL_like"/>
    <property type="match status" value="1"/>
</dbReference>